<dbReference type="EMBL" id="FNFF01000005">
    <property type="protein sequence ID" value="SDK23968.1"/>
    <property type="molecule type" value="Genomic_DNA"/>
</dbReference>
<dbReference type="Proteomes" id="UP000199155">
    <property type="component" value="Unassembled WGS sequence"/>
</dbReference>
<reference evidence="1 2" key="1">
    <citation type="submission" date="2016-10" db="EMBL/GenBank/DDBJ databases">
        <authorList>
            <person name="de Groot N.N."/>
        </authorList>
    </citation>
    <scope>NUCLEOTIDE SEQUENCE [LARGE SCALE GENOMIC DNA]</scope>
    <source>
        <strain evidence="1 2">CGMCC 4.5727</strain>
    </source>
</reference>
<sequence>MRQRTHHVCLSCRKGFKRDLGAPAGPCPDCAEAMVEAGEQLAVPPRADRDAWRALTVVLGAGLRFHPECRCCNDGPGYRPRTMREVRERREEAARSGRPLAEVLAEPGPWARI</sequence>
<dbReference type="AlphaFoldDB" id="A0A1G9A9J7"/>
<protein>
    <recommendedName>
        <fullName evidence="3">Deoxyxylulose-5-phosphate synthase</fullName>
    </recommendedName>
</protein>
<accession>A0A1G9A9J7</accession>
<name>A0A1G9A9J7_9ACTN</name>
<dbReference type="STRING" id="417292.SAMN05421806_105443"/>
<dbReference type="RefSeq" id="WP_093610810.1">
    <property type="nucleotide sequence ID" value="NZ_FNFF01000005.1"/>
</dbReference>
<organism evidence="1 2">
    <name type="scientific">Streptomyces indicus</name>
    <dbReference type="NCBI Taxonomy" id="417292"/>
    <lineage>
        <taxon>Bacteria</taxon>
        <taxon>Bacillati</taxon>
        <taxon>Actinomycetota</taxon>
        <taxon>Actinomycetes</taxon>
        <taxon>Kitasatosporales</taxon>
        <taxon>Streptomycetaceae</taxon>
        <taxon>Streptomyces</taxon>
    </lineage>
</organism>
<gene>
    <name evidence="1" type="ORF">SAMN05421806_105443</name>
</gene>
<evidence type="ECO:0000313" key="1">
    <source>
        <dbReference type="EMBL" id="SDK23968.1"/>
    </source>
</evidence>
<proteinExistence type="predicted"/>
<keyword evidence="2" id="KW-1185">Reference proteome</keyword>
<evidence type="ECO:0000313" key="2">
    <source>
        <dbReference type="Proteomes" id="UP000199155"/>
    </source>
</evidence>
<evidence type="ECO:0008006" key="3">
    <source>
        <dbReference type="Google" id="ProtNLM"/>
    </source>
</evidence>
<dbReference type="OrthoDB" id="69438at2"/>